<dbReference type="FunCoup" id="Q93717">
    <property type="interactions" value="1965"/>
</dbReference>
<evidence type="ECO:0000256" key="3">
    <source>
        <dbReference type="ARBA" id="ARBA00022448"/>
    </source>
</evidence>
<dbReference type="OrthoDB" id="270584at2759"/>
<dbReference type="Pfam" id="PF00153">
    <property type="entry name" value="Mito_carr"/>
    <property type="match status" value="3"/>
</dbReference>
<dbReference type="HOGENOM" id="CLU_015166_10_1_1"/>
<dbReference type="CTD" id="172656"/>
<keyword evidence="3 8" id="KW-0813">Transport</keyword>
<dbReference type="RefSeq" id="NP_492333.1">
    <property type="nucleotide sequence ID" value="NM_059932.5"/>
</dbReference>
<dbReference type="InterPro" id="IPR002067">
    <property type="entry name" value="MCP"/>
</dbReference>
<keyword evidence="4 7" id="KW-0812">Transmembrane</keyword>
<dbReference type="STRING" id="6239.F43G9.3.1"/>
<dbReference type="PROSITE" id="PS50920">
    <property type="entry name" value="SOLCAR"/>
    <property type="match status" value="3"/>
</dbReference>
<dbReference type="PaxDb" id="6239-F43G9.3"/>
<evidence type="ECO:0000256" key="1">
    <source>
        <dbReference type="ARBA" id="ARBA00004141"/>
    </source>
</evidence>
<evidence type="ECO:0000313" key="9">
    <source>
        <dbReference type="EMBL" id="CAB02107.1"/>
    </source>
</evidence>
<dbReference type="PANTHER" id="PTHR24089">
    <property type="entry name" value="SOLUTE CARRIER FAMILY 25"/>
    <property type="match status" value="1"/>
</dbReference>
<feature type="repeat" description="Solcar" evidence="7">
    <location>
        <begin position="202"/>
        <end position="288"/>
    </location>
</feature>
<evidence type="ECO:0000256" key="7">
    <source>
        <dbReference type="PROSITE-ProRule" id="PRU00282"/>
    </source>
</evidence>
<dbReference type="Reactome" id="R-CEL-199220">
    <property type="pathway name" value="Vitamin B5 (pantothenate) metabolism"/>
</dbReference>
<feature type="repeat" description="Solcar" evidence="7">
    <location>
        <begin position="108"/>
        <end position="193"/>
    </location>
</feature>
<name>Q93717_CAEEL</name>
<dbReference type="eggNOG" id="KOG0752">
    <property type="taxonomic scope" value="Eukaryota"/>
</dbReference>
<dbReference type="AlphaFoldDB" id="Q93717"/>
<comment type="similarity">
    <text evidence="2 8">Belongs to the mitochondrial carrier (TC 2.A.29) family.</text>
</comment>
<dbReference type="EMBL" id="BX284601">
    <property type="protein sequence ID" value="CAB02107.1"/>
    <property type="molecule type" value="Genomic_DNA"/>
</dbReference>
<organism evidence="9 10">
    <name type="scientific">Caenorhabditis elegans</name>
    <dbReference type="NCBI Taxonomy" id="6239"/>
    <lineage>
        <taxon>Eukaryota</taxon>
        <taxon>Metazoa</taxon>
        <taxon>Ecdysozoa</taxon>
        <taxon>Nematoda</taxon>
        <taxon>Chromadorea</taxon>
        <taxon>Rhabditida</taxon>
        <taxon>Rhabditina</taxon>
        <taxon>Rhabditomorpha</taxon>
        <taxon>Rhabditoidea</taxon>
        <taxon>Rhabditidae</taxon>
        <taxon>Peloderinae</taxon>
        <taxon>Caenorhabditis</taxon>
    </lineage>
</organism>
<dbReference type="Bgee" id="WBGene00009666">
    <property type="expression patterns" value="Expressed in germ line (C elegans) and 4 other cell types or tissues"/>
</dbReference>
<dbReference type="PRINTS" id="PR00926">
    <property type="entry name" value="MITOCARRIER"/>
</dbReference>
<dbReference type="GO" id="GO:0055085">
    <property type="term" value="P:transmembrane transport"/>
    <property type="evidence" value="ECO:0007669"/>
    <property type="project" value="InterPro"/>
</dbReference>
<dbReference type="PeptideAtlas" id="Q93717"/>
<gene>
    <name evidence="11" type="primary">slc-25a42</name>
    <name evidence="9" type="synonym">slc-25A42</name>
    <name evidence="9" type="ORF">CELE_F43G9.3</name>
    <name evidence="11" type="ORF">F43G9.3</name>
</gene>
<keyword evidence="6 7" id="KW-0472">Membrane</keyword>
<dbReference type="PIR" id="T22145">
    <property type="entry name" value="T22145"/>
</dbReference>
<dbReference type="GeneID" id="172656"/>
<dbReference type="PhylomeDB" id="Q93717"/>
<evidence type="ECO:0000256" key="6">
    <source>
        <dbReference type="ARBA" id="ARBA00023136"/>
    </source>
</evidence>
<accession>Q93717</accession>
<dbReference type="KEGG" id="cel:CELE_F43G9.3"/>
<dbReference type="AGR" id="WB:WBGene00009666"/>
<evidence type="ECO:0000313" key="11">
    <source>
        <dbReference type="WormBase" id="F43G9.3"/>
    </source>
</evidence>
<evidence type="ECO:0000313" key="10">
    <source>
        <dbReference type="Proteomes" id="UP000001940"/>
    </source>
</evidence>
<dbReference type="WormBase" id="F43G9.3">
    <property type="protein sequence ID" value="CE10358"/>
    <property type="gene ID" value="WBGene00009666"/>
    <property type="gene designation" value="slc-25A42"/>
</dbReference>
<reference evidence="9 10" key="1">
    <citation type="journal article" date="1998" name="Science">
        <title>Genome sequence of the nematode C. elegans: a platform for investigating biology.</title>
        <authorList>
            <consortium name="The C. elegans sequencing consortium"/>
            <person name="Sulson J.E."/>
            <person name="Waterston R."/>
        </authorList>
    </citation>
    <scope>NUCLEOTIDE SEQUENCE [LARGE SCALE GENOMIC DNA]</scope>
    <source>
        <strain evidence="9 10">Bristol N2</strain>
    </source>
</reference>
<proteinExistence type="inferred from homology"/>
<evidence type="ECO:0000256" key="5">
    <source>
        <dbReference type="ARBA" id="ARBA00022737"/>
    </source>
</evidence>
<dbReference type="UCSC" id="F43G9.3">
    <property type="organism name" value="c. elegans"/>
</dbReference>
<dbReference type="OMA" id="VYERMKW"/>
<evidence type="ECO:0000256" key="4">
    <source>
        <dbReference type="ARBA" id="ARBA00022692"/>
    </source>
</evidence>
<evidence type="ECO:0000256" key="8">
    <source>
        <dbReference type="RuleBase" id="RU000488"/>
    </source>
</evidence>
<keyword evidence="10" id="KW-1185">Reference proteome</keyword>
<dbReference type="Proteomes" id="UP000001940">
    <property type="component" value="Chromosome I"/>
</dbReference>
<keyword evidence="5" id="KW-0677">Repeat</keyword>
<dbReference type="SMR" id="Q93717"/>
<dbReference type="InParanoid" id="Q93717"/>
<evidence type="ECO:0000256" key="2">
    <source>
        <dbReference type="ARBA" id="ARBA00006375"/>
    </source>
</evidence>
<dbReference type="SUPFAM" id="SSF103506">
    <property type="entry name" value="Mitochondrial carrier"/>
    <property type="match status" value="1"/>
</dbReference>
<protein>
    <submittedName>
        <fullName evidence="9">Mitochondrial coenzyme A transporter SLC25A42</fullName>
    </submittedName>
</protein>
<sequence>MPHDSNEGKQRPSVVLSLSAGAIAGALAKTTIAPLDRTKIYFQVSSTRGYSFRSAIKFIKLTYRENGFFALYRGNSATMARVVPYASMQFAAFEQYKKLLKVDENGSRTPVKRYITGSLAATTATMITYPLDTAKARLSVSSKLQYSSLKHVFVKTYKEGGIQLLYRGIYPTILGVIPYAGSSFFTYETLKIMYRDHRGEVENSYYRMLFGMLAGLIGQSSSYPLDIVRRRMQTGRIPSGWSPLRALIHIYHTEGLKRGLYKGLSMNWLKGPIAVGVSFTTYEKVLELVGHLKR</sequence>
<dbReference type="InterPro" id="IPR023395">
    <property type="entry name" value="MCP_dom_sf"/>
</dbReference>
<dbReference type="GO" id="GO:0016020">
    <property type="term" value="C:membrane"/>
    <property type="evidence" value="ECO:0007669"/>
    <property type="project" value="UniProtKB-SubCell"/>
</dbReference>
<dbReference type="InterPro" id="IPR018108">
    <property type="entry name" value="MCP_transmembrane"/>
</dbReference>
<dbReference type="Gene3D" id="1.50.40.10">
    <property type="entry name" value="Mitochondrial carrier domain"/>
    <property type="match status" value="1"/>
</dbReference>
<feature type="repeat" description="Solcar" evidence="7">
    <location>
        <begin position="12"/>
        <end position="99"/>
    </location>
</feature>
<comment type="subcellular location">
    <subcellularLocation>
        <location evidence="1">Membrane</location>
        <topology evidence="1">Multi-pass membrane protein</topology>
    </subcellularLocation>
</comment>